<comment type="subunit">
    <text evidence="6">Hexamer formed by 3 homodimers.</text>
</comment>
<dbReference type="Gene3D" id="3.20.20.70">
    <property type="entry name" value="Aldolase class I"/>
    <property type="match status" value="1"/>
</dbReference>
<proteinExistence type="inferred from homology"/>
<evidence type="ECO:0000313" key="10">
    <source>
        <dbReference type="EMBL" id="ABD42056.1"/>
    </source>
</evidence>
<dbReference type="PIRSF" id="PIRSF006250">
    <property type="entry name" value="NadC_ModD"/>
    <property type="match status" value="1"/>
</dbReference>
<dbReference type="InterPro" id="IPR036068">
    <property type="entry name" value="Nicotinate_pribotase-like_C"/>
</dbReference>
<dbReference type="GeneID" id="3923249"/>
<dbReference type="InterPro" id="IPR027277">
    <property type="entry name" value="NadC/ModD"/>
</dbReference>
<evidence type="ECO:0000256" key="1">
    <source>
        <dbReference type="ARBA" id="ARBA00004893"/>
    </source>
</evidence>
<dbReference type="Gene3D" id="3.90.1170.20">
    <property type="entry name" value="Quinolinate phosphoribosyl transferase, N-terminal domain"/>
    <property type="match status" value="1"/>
</dbReference>
<feature type="binding site" evidence="7">
    <location>
        <position position="155"/>
    </location>
    <ligand>
        <name>substrate</name>
    </ligand>
</feature>
<dbReference type="InParanoid" id="Q2FSL1"/>
<dbReference type="GO" id="GO:0005737">
    <property type="term" value="C:cytoplasm"/>
    <property type="evidence" value="ECO:0007669"/>
    <property type="project" value="TreeGrafter"/>
</dbReference>
<protein>
    <recommendedName>
        <fullName evidence="6">Nicotinate-nucleotide pyrophosphorylase [carboxylating]</fullName>
        <ecNumber evidence="6">2.4.2.19</ecNumber>
    </recommendedName>
    <alternativeName>
        <fullName evidence="6">Quinolinate phosphoribosyltransferase [decarboxylating]</fullName>
    </alternativeName>
</protein>
<dbReference type="HOGENOM" id="CLU_039622_2_0_2"/>
<gene>
    <name evidence="10" type="ordered locus">Mhun_2352</name>
</gene>
<comment type="function">
    <text evidence="6">Involved in the catabolism of quinolinic acid (QA).</text>
</comment>
<dbReference type="PANTHER" id="PTHR32179">
    <property type="entry name" value="NICOTINATE-NUCLEOTIDE PYROPHOSPHORYLASE [CARBOXYLATING]"/>
    <property type="match status" value="1"/>
</dbReference>
<comment type="pathway">
    <text evidence="1 6">Cofactor biosynthesis; NAD(+) biosynthesis; nicotinate D-ribonucleotide from quinolinate: step 1/1.</text>
</comment>
<evidence type="ECO:0000256" key="2">
    <source>
        <dbReference type="ARBA" id="ARBA00009400"/>
    </source>
</evidence>
<evidence type="ECO:0000256" key="5">
    <source>
        <dbReference type="ARBA" id="ARBA00022679"/>
    </source>
</evidence>
<dbReference type="SUPFAM" id="SSF51690">
    <property type="entry name" value="Nicotinate/Quinolinate PRTase C-terminal domain-like"/>
    <property type="match status" value="1"/>
</dbReference>
<dbReference type="InterPro" id="IPR037128">
    <property type="entry name" value="Quinolinate_PRibosylTase_N_sf"/>
</dbReference>
<dbReference type="Proteomes" id="UP000001941">
    <property type="component" value="Chromosome"/>
</dbReference>
<feature type="binding site" evidence="7">
    <location>
        <begin position="131"/>
        <end position="133"/>
    </location>
    <ligand>
        <name>substrate</name>
    </ligand>
</feature>
<dbReference type="eggNOG" id="arCOG01482">
    <property type="taxonomic scope" value="Archaea"/>
</dbReference>
<dbReference type="PANTHER" id="PTHR32179:SF3">
    <property type="entry name" value="NICOTINATE-NUCLEOTIDE PYROPHOSPHORYLASE [CARBOXYLATING]"/>
    <property type="match status" value="1"/>
</dbReference>
<dbReference type="AlphaFoldDB" id="Q2FSL1"/>
<feature type="domain" description="Quinolinate phosphoribosyl transferase C-terminal" evidence="8">
    <location>
        <begin position="108"/>
        <end position="278"/>
    </location>
</feature>
<dbReference type="InterPro" id="IPR013785">
    <property type="entry name" value="Aldolase_TIM"/>
</dbReference>
<dbReference type="UniPathway" id="UPA00253">
    <property type="reaction ID" value="UER00331"/>
</dbReference>
<organism evidence="10 11">
    <name type="scientific">Methanospirillum hungatei JF-1 (strain ATCC 27890 / DSM 864 / NBRC 100397 / JF-1)</name>
    <dbReference type="NCBI Taxonomy" id="323259"/>
    <lineage>
        <taxon>Archaea</taxon>
        <taxon>Methanobacteriati</taxon>
        <taxon>Methanobacteriota</taxon>
        <taxon>Stenosarchaea group</taxon>
        <taxon>Methanomicrobia</taxon>
        <taxon>Methanomicrobiales</taxon>
        <taxon>Methanospirillaceae</taxon>
        <taxon>Methanospirillum</taxon>
    </lineage>
</organism>
<dbReference type="RefSeq" id="WP_011449314.1">
    <property type="nucleotide sequence ID" value="NC_007796.1"/>
</dbReference>
<evidence type="ECO:0000256" key="6">
    <source>
        <dbReference type="PIRNR" id="PIRNR006250"/>
    </source>
</evidence>
<dbReference type="GO" id="GO:0034213">
    <property type="term" value="P:quinolinate catabolic process"/>
    <property type="evidence" value="ECO:0007669"/>
    <property type="project" value="TreeGrafter"/>
</dbReference>
<feature type="domain" description="Quinolinate phosphoribosyl transferase N-terminal" evidence="9">
    <location>
        <begin position="24"/>
        <end position="106"/>
    </location>
</feature>
<evidence type="ECO:0000256" key="3">
    <source>
        <dbReference type="ARBA" id="ARBA00022642"/>
    </source>
</evidence>
<dbReference type="EMBL" id="CP000254">
    <property type="protein sequence ID" value="ABD42056.1"/>
    <property type="molecule type" value="Genomic_DNA"/>
</dbReference>
<dbReference type="EC" id="2.4.2.19" evidence="6"/>
<evidence type="ECO:0000259" key="8">
    <source>
        <dbReference type="Pfam" id="PF01729"/>
    </source>
</evidence>
<dbReference type="EnsemblBacteria" id="ABD42056">
    <property type="protein sequence ID" value="ABD42056"/>
    <property type="gene ID" value="Mhun_2352"/>
</dbReference>
<evidence type="ECO:0000313" key="11">
    <source>
        <dbReference type="Proteomes" id="UP000001941"/>
    </source>
</evidence>
<dbReference type="KEGG" id="mhu:Mhun_2352"/>
<feature type="binding site" evidence="7">
    <location>
        <begin position="242"/>
        <end position="244"/>
    </location>
    <ligand>
        <name>substrate</name>
    </ligand>
</feature>
<dbReference type="Pfam" id="PF02749">
    <property type="entry name" value="QRPTase_N"/>
    <property type="match status" value="1"/>
</dbReference>
<dbReference type="GO" id="GO:0004514">
    <property type="term" value="F:nicotinate-nucleotide diphosphorylase (carboxylating) activity"/>
    <property type="evidence" value="ECO:0007669"/>
    <property type="project" value="UniProtKB-EC"/>
</dbReference>
<feature type="binding site" evidence="7">
    <location>
        <begin position="263"/>
        <end position="265"/>
    </location>
    <ligand>
        <name>substrate</name>
    </ligand>
</feature>
<dbReference type="OrthoDB" id="115072at2157"/>
<dbReference type="Pfam" id="PF01729">
    <property type="entry name" value="QRPTase_C"/>
    <property type="match status" value="1"/>
</dbReference>
<dbReference type="FunFam" id="3.20.20.70:FF:000030">
    <property type="entry name" value="Nicotinate-nucleotide pyrophosphorylase, carboxylating"/>
    <property type="match status" value="1"/>
</dbReference>
<dbReference type="GO" id="GO:0009435">
    <property type="term" value="P:NAD+ biosynthetic process"/>
    <property type="evidence" value="ECO:0007669"/>
    <property type="project" value="UniProtKB-UniPathway"/>
</dbReference>
<dbReference type="CDD" id="cd01568">
    <property type="entry name" value="QPRTase_NadC"/>
    <property type="match status" value="1"/>
</dbReference>
<feature type="binding site" evidence="7">
    <location>
        <position position="165"/>
    </location>
    <ligand>
        <name>substrate</name>
    </ligand>
</feature>
<reference evidence="11" key="1">
    <citation type="journal article" date="2016" name="Stand. Genomic Sci.">
        <title>Complete genome sequence of Methanospirillum hungatei type strain JF1.</title>
        <authorList>
            <person name="Gunsalus R.P."/>
            <person name="Cook L.E."/>
            <person name="Crable B."/>
            <person name="Rohlin L."/>
            <person name="McDonald E."/>
            <person name="Mouttaki H."/>
            <person name="Sieber J.R."/>
            <person name="Poweleit N."/>
            <person name="Zhou H."/>
            <person name="Lapidus A.L."/>
            <person name="Daligault H.E."/>
            <person name="Land M."/>
            <person name="Gilna P."/>
            <person name="Ivanova N."/>
            <person name="Kyrpides N."/>
            <person name="Culley D.E."/>
            <person name="McInerney M.J."/>
        </authorList>
    </citation>
    <scope>NUCLEOTIDE SEQUENCE [LARGE SCALE GENOMIC DNA]</scope>
    <source>
        <strain evidence="11">ATCC 27890 / DSM 864 / NBRC 100397 / JF-1</strain>
    </source>
</reference>
<dbReference type="InterPro" id="IPR004393">
    <property type="entry name" value="NadC"/>
</dbReference>
<keyword evidence="3 6" id="KW-0662">Pyridine nucleotide biosynthesis</keyword>
<feature type="binding site" evidence="7">
    <location>
        <position position="193"/>
    </location>
    <ligand>
        <name>substrate</name>
    </ligand>
</feature>
<keyword evidence="11" id="KW-1185">Reference proteome</keyword>
<feature type="binding site" evidence="7">
    <location>
        <position position="214"/>
    </location>
    <ligand>
        <name>substrate</name>
    </ligand>
</feature>
<accession>Q2FSL1</accession>
<feature type="binding site" evidence="7">
    <location>
        <position position="96"/>
    </location>
    <ligand>
        <name>substrate</name>
    </ligand>
</feature>
<comment type="similarity">
    <text evidence="2 6">Belongs to the NadC/ModD family.</text>
</comment>
<dbReference type="FunCoup" id="Q2FSL1">
    <property type="interactions" value="136"/>
</dbReference>
<name>Q2FSL1_METHJ</name>
<dbReference type="NCBIfam" id="TIGR00078">
    <property type="entry name" value="nadC"/>
    <property type="match status" value="1"/>
</dbReference>
<dbReference type="SUPFAM" id="SSF54675">
    <property type="entry name" value="Nicotinate/Quinolinate PRTase N-terminal domain-like"/>
    <property type="match status" value="1"/>
</dbReference>
<keyword evidence="5 6" id="KW-0808">Transferase</keyword>
<evidence type="ECO:0000259" key="9">
    <source>
        <dbReference type="Pfam" id="PF02749"/>
    </source>
</evidence>
<dbReference type="STRING" id="323259.Mhun_2352"/>
<evidence type="ECO:0000256" key="7">
    <source>
        <dbReference type="PIRSR" id="PIRSR006250-1"/>
    </source>
</evidence>
<sequence>MNTLPDIPLTRLIEYVEEDCPFGDITSEVVIDPQICSAVISARESLVLAGLTEVIRLSEWYGLAASSACSDGLYRQAGDVIVTLTGQAHTILLLERTLLNILGRMSGIATRARKMQDLVSAINPGCRIAATRKTAPGLRLMDKKAAMIGGADPHRFSLSDAVLIKDNHRVLTVVDEAVRRAKAFSAYHRVEAEADTIDEALRIAQAGADIILLDNMTPEQVSQVISLLSENGLREKVLIEVSGGITEDTLASYAALNIDRISLGMLTHTVINADFSLDIMKES</sequence>
<dbReference type="InterPro" id="IPR002638">
    <property type="entry name" value="Quinolinate_PRibosylTrfase_C"/>
</dbReference>
<comment type="catalytic activity">
    <reaction evidence="6">
        <text>nicotinate beta-D-ribonucleotide + CO2 + diphosphate = quinolinate + 5-phospho-alpha-D-ribose 1-diphosphate + 2 H(+)</text>
        <dbReference type="Rhea" id="RHEA:12733"/>
        <dbReference type="ChEBI" id="CHEBI:15378"/>
        <dbReference type="ChEBI" id="CHEBI:16526"/>
        <dbReference type="ChEBI" id="CHEBI:29959"/>
        <dbReference type="ChEBI" id="CHEBI:33019"/>
        <dbReference type="ChEBI" id="CHEBI:57502"/>
        <dbReference type="ChEBI" id="CHEBI:58017"/>
        <dbReference type="EC" id="2.4.2.19"/>
    </reaction>
</comment>
<evidence type="ECO:0000256" key="4">
    <source>
        <dbReference type="ARBA" id="ARBA00022676"/>
    </source>
</evidence>
<keyword evidence="4 6" id="KW-0328">Glycosyltransferase</keyword>
<dbReference type="InterPro" id="IPR022412">
    <property type="entry name" value="Quinolinate_PRibosylTrfase_N"/>
</dbReference>